<dbReference type="RefSeq" id="WP_263062193.1">
    <property type="nucleotide sequence ID" value="NZ_JAOUSE010000055.1"/>
</dbReference>
<dbReference type="SMART" id="SM00646">
    <property type="entry name" value="Ami_3"/>
    <property type="match status" value="1"/>
</dbReference>
<dbReference type="InterPro" id="IPR007730">
    <property type="entry name" value="SPOR-like_dom"/>
</dbReference>
<dbReference type="Pfam" id="PF05036">
    <property type="entry name" value="SPOR"/>
    <property type="match status" value="1"/>
</dbReference>
<name>A0ABT2WIK8_9BACI</name>
<keyword evidence="4" id="KW-1185">Reference proteome</keyword>
<dbReference type="SUPFAM" id="SSF110997">
    <property type="entry name" value="Sporulation related repeat"/>
    <property type="match status" value="1"/>
</dbReference>
<dbReference type="Gene3D" id="3.40.630.40">
    <property type="entry name" value="Zn-dependent exopeptidases"/>
    <property type="match status" value="1"/>
</dbReference>
<accession>A0ABT2WIK8</accession>
<evidence type="ECO:0000256" key="1">
    <source>
        <dbReference type="ARBA" id="ARBA00022801"/>
    </source>
</evidence>
<dbReference type="InterPro" id="IPR050695">
    <property type="entry name" value="N-acetylmuramoyl_amidase_3"/>
</dbReference>
<dbReference type="EMBL" id="JAOUSE010000055">
    <property type="protein sequence ID" value="MCU9595483.1"/>
    <property type="molecule type" value="Genomic_DNA"/>
</dbReference>
<evidence type="ECO:0000313" key="3">
    <source>
        <dbReference type="EMBL" id="MCU9595483.1"/>
    </source>
</evidence>
<dbReference type="Pfam" id="PF01520">
    <property type="entry name" value="Amidase_3"/>
    <property type="match status" value="1"/>
</dbReference>
<dbReference type="CDD" id="cd02696">
    <property type="entry name" value="MurNAc-LAA"/>
    <property type="match status" value="1"/>
</dbReference>
<gene>
    <name evidence="3" type="ORF">OEV82_13640</name>
</gene>
<reference evidence="3 4" key="1">
    <citation type="submission" date="2022-10" db="EMBL/GenBank/DDBJ databases">
        <title>Description of Fervidibacillus gen. nov. in the family Fervidibacillaceae fam. nov. with two species, Fervidibacillus albus sp. nov., and Fervidibacillus halotolerans sp. nov., isolated from tidal flat sediments.</title>
        <authorList>
            <person name="Kwon K.K."/>
            <person name="Yang S.-H."/>
        </authorList>
    </citation>
    <scope>NUCLEOTIDE SEQUENCE [LARGE SCALE GENOMIC DNA]</scope>
    <source>
        <strain evidence="3 4">DSM 23332</strain>
    </source>
</reference>
<dbReference type="Gene3D" id="3.30.70.1070">
    <property type="entry name" value="Sporulation related repeat"/>
    <property type="match status" value="1"/>
</dbReference>
<evidence type="ECO:0000313" key="4">
    <source>
        <dbReference type="Proteomes" id="UP001208656"/>
    </source>
</evidence>
<dbReference type="PANTHER" id="PTHR30404">
    <property type="entry name" value="N-ACETYLMURAMOYL-L-ALANINE AMIDASE"/>
    <property type="match status" value="1"/>
</dbReference>
<dbReference type="PANTHER" id="PTHR30404:SF0">
    <property type="entry name" value="N-ACETYLMURAMOYL-L-ALANINE AMIDASE AMIC"/>
    <property type="match status" value="1"/>
</dbReference>
<evidence type="ECO:0000259" key="2">
    <source>
        <dbReference type="PROSITE" id="PS51724"/>
    </source>
</evidence>
<sequence length="226" mass="25217">MVKVFIDPGHGGVDPGAVANGLQEKEITLQLAKEIQKILLNEYENIAIKMSRTTDQTVSLNSRTALANHWNADIFLSIHINAGKGTGFESYIYSNVGKMTKKYQDIIHNTIIKQVGFKDRGKKQADFHVLRNTKMPAVLTENGFIDTLQDSDRLKDPEFIRKLARGHVFGLAKALGLKKKDHNVTNSPSSQPLYKVQIGAFKNRKNAELLAEQAVQSGYNVIIIEE</sequence>
<keyword evidence="1" id="KW-0378">Hydrolase</keyword>
<protein>
    <submittedName>
        <fullName evidence="3">N-acetylmuramoyl-L-alanine amidase</fullName>
    </submittedName>
</protein>
<comment type="caution">
    <text evidence="3">The sequence shown here is derived from an EMBL/GenBank/DDBJ whole genome shotgun (WGS) entry which is preliminary data.</text>
</comment>
<dbReference type="PROSITE" id="PS51724">
    <property type="entry name" value="SPOR"/>
    <property type="match status" value="1"/>
</dbReference>
<dbReference type="SUPFAM" id="SSF53187">
    <property type="entry name" value="Zn-dependent exopeptidases"/>
    <property type="match status" value="1"/>
</dbReference>
<organism evidence="3 4">
    <name type="scientific">Pallidibacillus thermolactis</name>
    <dbReference type="NCBI Taxonomy" id="251051"/>
    <lineage>
        <taxon>Bacteria</taxon>
        <taxon>Bacillati</taxon>
        <taxon>Bacillota</taxon>
        <taxon>Bacilli</taxon>
        <taxon>Bacillales</taxon>
        <taxon>Bacillaceae</taxon>
        <taxon>Pallidibacillus</taxon>
    </lineage>
</organism>
<dbReference type="InterPro" id="IPR036680">
    <property type="entry name" value="SPOR-like_sf"/>
</dbReference>
<feature type="domain" description="SPOR" evidence="2">
    <location>
        <begin position="188"/>
        <end position="226"/>
    </location>
</feature>
<proteinExistence type="predicted"/>
<dbReference type="Proteomes" id="UP001208656">
    <property type="component" value="Unassembled WGS sequence"/>
</dbReference>
<dbReference type="InterPro" id="IPR002508">
    <property type="entry name" value="MurNAc-LAA_cat"/>
</dbReference>